<feature type="domain" description="VOC" evidence="1">
    <location>
        <begin position="3"/>
        <end position="116"/>
    </location>
</feature>
<reference evidence="2 3" key="1">
    <citation type="submission" date="2016-08" db="EMBL/GenBank/DDBJ databases">
        <authorList>
            <person name="Seilhamer J.J."/>
        </authorList>
    </citation>
    <scope>NUCLEOTIDE SEQUENCE [LARGE SCALE GENOMIC DNA]</scope>
    <source>
        <strain evidence="2">Buetzberg</strain>
    </source>
</reference>
<evidence type="ECO:0000313" key="3">
    <source>
        <dbReference type="Proteomes" id="UP000094707"/>
    </source>
</evidence>
<dbReference type="Gene3D" id="3.10.180.10">
    <property type="entry name" value="2,3-Dihydroxybiphenyl 1,2-Dioxygenase, domain 1"/>
    <property type="match status" value="1"/>
</dbReference>
<dbReference type="InterPro" id="IPR053863">
    <property type="entry name" value="Glyoxy/Ble-like_N"/>
</dbReference>
<evidence type="ECO:0000259" key="1">
    <source>
        <dbReference type="PROSITE" id="PS51819"/>
    </source>
</evidence>
<dbReference type="RefSeq" id="WP_071906950.1">
    <property type="nucleotide sequence ID" value="NZ_LT607756.1"/>
</dbReference>
<name>A0A1D3L2L6_9EURY</name>
<protein>
    <submittedName>
        <fullName evidence="2">Glyoxalase/bleomycin resistance protein/dioxygenase</fullName>
    </submittedName>
</protein>
<proteinExistence type="predicted"/>
<dbReference type="PANTHER" id="PTHR33993">
    <property type="entry name" value="GLYOXALASE-RELATED"/>
    <property type="match status" value="1"/>
</dbReference>
<keyword evidence="2" id="KW-0560">Oxidoreductase</keyword>
<evidence type="ECO:0000313" key="2">
    <source>
        <dbReference type="EMBL" id="SCG85827.1"/>
    </source>
</evidence>
<dbReference type="AlphaFoldDB" id="A0A1D3L2L6"/>
<organism evidence="2 3">
    <name type="scientific">Methanobacterium congolense</name>
    <dbReference type="NCBI Taxonomy" id="118062"/>
    <lineage>
        <taxon>Archaea</taxon>
        <taxon>Methanobacteriati</taxon>
        <taxon>Methanobacteriota</taxon>
        <taxon>Methanomada group</taxon>
        <taxon>Methanobacteria</taxon>
        <taxon>Methanobacteriales</taxon>
        <taxon>Methanobacteriaceae</taxon>
        <taxon>Methanobacterium</taxon>
    </lineage>
</organism>
<dbReference type="Proteomes" id="UP000094707">
    <property type="component" value="Chromosome I"/>
</dbReference>
<dbReference type="SUPFAM" id="SSF54593">
    <property type="entry name" value="Glyoxalase/Bleomycin resistance protein/Dihydroxybiphenyl dioxygenase"/>
    <property type="match status" value="1"/>
</dbReference>
<sequence>MSKVVHFEIPAEDMERASKFYENVFGWEITKWEGPFDYWLVKTGEENEPGIDGAIMPKESDDVIRNAISVDSYEEFAEKIEMEGGKMLTEKMGIPGIGYTGTFQDTEGNILLIVEFKME</sequence>
<dbReference type="OrthoDB" id="134577at2157"/>
<dbReference type="PROSITE" id="PS51819">
    <property type="entry name" value="VOC"/>
    <property type="match status" value="1"/>
</dbReference>
<dbReference type="Pfam" id="PF22677">
    <property type="entry name" value="Ble-like_N"/>
    <property type="match status" value="1"/>
</dbReference>
<dbReference type="KEGG" id="mcub:MCBB_1269"/>
<dbReference type="EMBL" id="LT607756">
    <property type="protein sequence ID" value="SCG85827.1"/>
    <property type="molecule type" value="Genomic_DNA"/>
</dbReference>
<dbReference type="InterPro" id="IPR029068">
    <property type="entry name" value="Glyas_Bleomycin-R_OHBP_Dase"/>
</dbReference>
<accession>A0A1D3L2L6</accession>
<dbReference type="STRING" id="118062.MCBB_1269"/>
<dbReference type="InterPro" id="IPR052164">
    <property type="entry name" value="Anthracycline_SecMetBiosynth"/>
</dbReference>
<dbReference type="PANTHER" id="PTHR33993:SF2">
    <property type="entry name" value="VOC DOMAIN-CONTAINING PROTEIN"/>
    <property type="match status" value="1"/>
</dbReference>
<dbReference type="InterPro" id="IPR037523">
    <property type="entry name" value="VOC_core"/>
</dbReference>
<keyword evidence="2" id="KW-0223">Dioxygenase</keyword>
<dbReference type="GO" id="GO:0051213">
    <property type="term" value="F:dioxygenase activity"/>
    <property type="evidence" value="ECO:0007669"/>
    <property type="project" value="UniProtKB-KW"/>
</dbReference>
<dbReference type="GeneID" id="30412113"/>
<gene>
    <name evidence="2" type="ORF">MCBB_1269</name>
</gene>
<keyword evidence="3" id="KW-1185">Reference proteome</keyword>